<dbReference type="PANTHER" id="PTHR42703">
    <property type="entry name" value="NADH DEHYDROGENASE"/>
    <property type="match status" value="1"/>
</dbReference>
<feature type="transmembrane region" description="Helical" evidence="8">
    <location>
        <begin position="283"/>
        <end position="307"/>
    </location>
</feature>
<dbReference type="PRINTS" id="PR01434">
    <property type="entry name" value="NADHDHGNASE5"/>
</dbReference>
<dbReference type="InterPro" id="IPR001750">
    <property type="entry name" value="ND/Mrp_TM"/>
</dbReference>
<feature type="transmembrane region" description="Helical" evidence="8">
    <location>
        <begin position="144"/>
        <end position="164"/>
    </location>
</feature>
<organism evidence="10 11">
    <name type="scientific">Algimonas porphyrae</name>
    <dbReference type="NCBI Taxonomy" id="1128113"/>
    <lineage>
        <taxon>Bacteria</taxon>
        <taxon>Pseudomonadati</taxon>
        <taxon>Pseudomonadota</taxon>
        <taxon>Alphaproteobacteria</taxon>
        <taxon>Maricaulales</taxon>
        <taxon>Robiginitomaculaceae</taxon>
        <taxon>Algimonas</taxon>
    </lineage>
</organism>
<feature type="transmembrane region" description="Helical" evidence="8">
    <location>
        <begin position="248"/>
        <end position="271"/>
    </location>
</feature>
<keyword evidence="3" id="KW-1003">Cell membrane</keyword>
<comment type="caution">
    <text evidence="10">The sequence shown here is derived from an EMBL/GenBank/DDBJ whole genome shotgun (WGS) entry which is preliminary data.</text>
</comment>
<feature type="transmembrane region" description="Helical" evidence="8">
    <location>
        <begin position="176"/>
        <end position="196"/>
    </location>
</feature>
<dbReference type="InterPro" id="IPR050586">
    <property type="entry name" value="CPA3_Na-H_Antiporter_D"/>
</dbReference>
<feature type="transmembrane region" description="Helical" evidence="8">
    <location>
        <begin position="38"/>
        <end position="57"/>
    </location>
</feature>
<evidence type="ECO:0000256" key="7">
    <source>
        <dbReference type="RuleBase" id="RU000320"/>
    </source>
</evidence>
<keyword evidence="6 8" id="KW-0472">Membrane</keyword>
<dbReference type="PANTHER" id="PTHR42703:SF1">
    <property type="entry name" value="NA(+)_H(+) ANTIPORTER SUBUNIT D1"/>
    <property type="match status" value="1"/>
</dbReference>
<feature type="transmembrane region" description="Helical" evidence="8">
    <location>
        <begin position="86"/>
        <end position="107"/>
    </location>
</feature>
<reference evidence="10" key="1">
    <citation type="journal article" date="2014" name="Int. J. Syst. Evol. Microbiol.">
        <title>Complete genome of a new Firmicutes species belonging to the dominant human colonic microbiota ('Ruminococcus bicirculans') reveals two chromosomes and a selective capacity to utilize plant glucans.</title>
        <authorList>
            <consortium name="NISC Comparative Sequencing Program"/>
            <person name="Wegmann U."/>
            <person name="Louis P."/>
            <person name="Goesmann A."/>
            <person name="Henrissat B."/>
            <person name="Duncan S.H."/>
            <person name="Flint H.J."/>
        </authorList>
    </citation>
    <scope>NUCLEOTIDE SEQUENCE</scope>
    <source>
        <strain evidence="10">NBRC 108216</strain>
    </source>
</reference>
<feature type="transmembrane region" description="Helical" evidence="8">
    <location>
        <begin position="319"/>
        <end position="343"/>
    </location>
</feature>
<feature type="transmembrane region" description="Helical" evidence="8">
    <location>
        <begin position="389"/>
        <end position="410"/>
    </location>
</feature>
<comment type="subcellular location">
    <subcellularLocation>
        <location evidence="1">Cell membrane</location>
        <topology evidence="1">Multi-pass membrane protein</topology>
    </subcellularLocation>
    <subcellularLocation>
        <location evidence="7">Membrane</location>
        <topology evidence="7">Multi-pass membrane protein</topology>
    </subcellularLocation>
</comment>
<reference evidence="10" key="2">
    <citation type="submission" date="2023-01" db="EMBL/GenBank/DDBJ databases">
        <title>Draft genome sequence of Algimonas porphyrae strain NBRC 108216.</title>
        <authorList>
            <person name="Sun Q."/>
            <person name="Mori K."/>
        </authorList>
    </citation>
    <scope>NUCLEOTIDE SEQUENCE</scope>
    <source>
        <strain evidence="10">NBRC 108216</strain>
    </source>
</reference>
<evidence type="ECO:0000256" key="6">
    <source>
        <dbReference type="ARBA" id="ARBA00023136"/>
    </source>
</evidence>
<evidence type="ECO:0000313" key="10">
    <source>
        <dbReference type="EMBL" id="GLQ19679.1"/>
    </source>
</evidence>
<dbReference type="Pfam" id="PF00361">
    <property type="entry name" value="Proton_antipo_M"/>
    <property type="match status" value="1"/>
</dbReference>
<name>A0ABQ5UZ12_9PROT</name>
<evidence type="ECO:0000256" key="4">
    <source>
        <dbReference type="ARBA" id="ARBA00022692"/>
    </source>
</evidence>
<dbReference type="EMBL" id="BSNJ01000001">
    <property type="protein sequence ID" value="GLQ19679.1"/>
    <property type="molecule type" value="Genomic_DNA"/>
</dbReference>
<gene>
    <name evidence="10" type="ORF">GCM10007854_06340</name>
</gene>
<evidence type="ECO:0000256" key="2">
    <source>
        <dbReference type="ARBA" id="ARBA00005346"/>
    </source>
</evidence>
<feature type="transmembrane region" description="Helical" evidence="8">
    <location>
        <begin position="422"/>
        <end position="441"/>
    </location>
</feature>
<keyword evidence="5 8" id="KW-1133">Transmembrane helix</keyword>
<feature type="transmembrane region" description="Helical" evidence="8">
    <location>
        <begin position="469"/>
        <end position="486"/>
    </location>
</feature>
<keyword evidence="11" id="KW-1185">Reference proteome</keyword>
<evidence type="ECO:0000256" key="1">
    <source>
        <dbReference type="ARBA" id="ARBA00004651"/>
    </source>
</evidence>
<proteinExistence type="inferred from homology"/>
<evidence type="ECO:0000256" key="8">
    <source>
        <dbReference type="SAM" id="Phobius"/>
    </source>
</evidence>
<feature type="transmembrane region" description="Helical" evidence="8">
    <location>
        <begin position="119"/>
        <end position="138"/>
    </location>
</feature>
<feature type="transmembrane region" description="Helical" evidence="8">
    <location>
        <begin position="349"/>
        <end position="368"/>
    </location>
</feature>
<feature type="transmembrane region" description="Helical" evidence="8">
    <location>
        <begin position="12"/>
        <end position="31"/>
    </location>
</feature>
<sequence length="509" mass="54476">MAPLFASWLADHGAAFAIALPLLAAAITALLPKVRRLPWAVALLVSAIVTIAAYAVLQTQVDLGSFIYRMGGWEPPHGISLKIDAVNAPILLLIAAMGLMTLVYSAPSVEAEVQTKKRAPFYAAFLLCMAGLCGMVVTGDAFNVFVFLEVSSISTYTLVAMGANRDRRALSAAFNYLILGSIGATFFVIGVGFLYAETGTLNMDDMQRILANLDGGSRVAQVAFGFIVVGLGLKLAMFPLHTWLPGAYAYSPTMVTVFLSSTATKAALYLMYRFSFNVFDPSFDYVAVVLTYIVTALAVTGMIFCSLQAFFQTDIRRTLAFSSVAQVGYMLLGIGLISMSGLAGSYLHLINHAVVKGGLFLALGAMWYRFGIVRLDDMAGLAKTMPITTAAFTILAFSLIGVPFTAGFVSKVALAEAAAEQGWWWAVGVIMITSIIALFYMGRMMMMAYFRDPPMVDGVAVKRNEAPPLMLIPMVGLALLSIMIGARGHVLLTEISENAARVLIPGGGL</sequence>
<keyword evidence="4 7" id="KW-0812">Transmembrane</keyword>
<feature type="transmembrane region" description="Helical" evidence="8">
    <location>
        <begin position="216"/>
        <end position="236"/>
    </location>
</feature>
<evidence type="ECO:0000313" key="11">
    <source>
        <dbReference type="Proteomes" id="UP001161390"/>
    </source>
</evidence>
<evidence type="ECO:0000256" key="5">
    <source>
        <dbReference type="ARBA" id="ARBA00022989"/>
    </source>
</evidence>
<evidence type="ECO:0000259" key="9">
    <source>
        <dbReference type="Pfam" id="PF00361"/>
    </source>
</evidence>
<protein>
    <submittedName>
        <fullName evidence="10">Cation:proton antiporter</fullName>
    </submittedName>
</protein>
<feature type="domain" description="NADH:quinone oxidoreductase/Mrp antiporter transmembrane" evidence="9">
    <location>
        <begin position="140"/>
        <end position="436"/>
    </location>
</feature>
<comment type="similarity">
    <text evidence="2">Belongs to the CPA3 antiporters (TC 2.A.63) subunit D family.</text>
</comment>
<dbReference type="RefSeq" id="WP_284369531.1">
    <property type="nucleotide sequence ID" value="NZ_BSNJ01000001.1"/>
</dbReference>
<evidence type="ECO:0000256" key="3">
    <source>
        <dbReference type="ARBA" id="ARBA00022475"/>
    </source>
</evidence>
<dbReference type="Proteomes" id="UP001161390">
    <property type="component" value="Unassembled WGS sequence"/>
</dbReference>
<accession>A0ABQ5UZ12</accession>